<feature type="domain" description="DUF3857" evidence="1">
    <location>
        <begin position="47"/>
        <end position="201"/>
    </location>
</feature>
<dbReference type="Gene3D" id="2.60.40.3140">
    <property type="match status" value="1"/>
</dbReference>
<reference evidence="4" key="1">
    <citation type="submission" date="2016-10" db="EMBL/GenBank/DDBJ databases">
        <authorList>
            <person name="Varghese N."/>
            <person name="Submissions S."/>
        </authorList>
    </citation>
    <scope>NUCLEOTIDE SEQUENCE [LARGE SCALE GENOMIC DNA]</scope>
    <source>
        <strain evidence="4">DSM 28881</strain>
    </source>
</reference>
<evidence type="ECO:0000259" key="2">
    <source>
        <dbReference type="Pfam" id="PF12970"/>
    </source>
</evidence>
<accession>A0A1I3L573</accession>
<organism evidence="3 4">
    <name type="scientific">Olleya namhaensis</name>
    <dbReference type="NCBI Taxonomy" id="1144750"/>
    <lineage>
        <taxon>Bacteria</taxon>
        <taxon>Pseudomonadati</taxon>
        <taxon>Bacteroidota</taxon>
        <taxon>Flavobacteriia</taxon>
        <taxon>Flavobacteriales</taxon>
        <taxon>Flavobacteriaceae</taxon>
    </lineage>
</organism>
<dbReference type="STRING" id="1144750.SAMN05443431_102243"/>
<sequence length="622" mass="71015">MLFFSVNVFSQDSYQAIVLNPDLQSNANAIVRSSTIDVSIEARDKIVITEQRVVTVLNERGQRHVGAVVYYDQSKSIKTLEAVVFNAFGKEIKKFKKKDFIDVSVADGVSIFTDNRARYIDYTPVSYPYTVVFNLEVISSNTAFIPQWFPIDDYYLSVEKASYKIQNQTDIPLDFKASNLEAFKIEKMSDYNYQANNLSAIKREAYSPSFYSVAPSVKFALKQFSMLGVEGDNNSWSDFGKWMSDKLIDGTQELPEIVKVEIKALTQNAKTDLEKAKIVYQFMQNKTRYISVQVGIGGWKPMLASDVDRLGYGDCKGLSNYTKALLDEVGVTSFYTIVYGGQDVRSIDASFSSLQGNHAILSIPDNNGYITLECTSQSTPFGYNANFTDDRDVLIVTPSGGEIVHTKVYSTNENSQVINSNIILDSLGGFKAKLNITSKGTQYDKYRRIEVQTEKENKLYYKDNFSDINNLQVNNMLFNNDKDNIVFKEDLDLQVDKYVTKAGDRWLMQPNFFNKFKTAPPRYKNRKLPFEIDRGFVDEDQYQITLPENVKVEALQDDVVIKNKFGEYHYSIKQTDDKNLVFKRKIIINKGQFSKEDYSAFRKFRLAIVKHDKSKIVLTTTN</sequence>
<name>A0A1I3L573_9FLAO</name>
<evidence type="ECO:0000313" key="4">
    <source>
        <dbReference type="Proteomes" id="UP000199559"/>
    </source>
</evidence>
<feature type="domain" description="DUF3858" evidence="2">
    <location>
        <begin position="529"/>
        <end position="605"/>
    </location>
</feature>
<dbReference type="SUPFAM" id="SSF54001">
    <property type="entry name" value="Cysteine proteinases"/>
    <property type="match status" value="1"/>
</dbReference>
<dbReference type="EMBL" id="FORM01000002">
    <property type="protein sequence ID" value="SFI79877.1"/>
    <property type="molecule type" value="Genomic_DNA"/>
</dbReference>
<keyword evidence="4" id="KW-1185">Reference proteome</keyword>
<dbReference type="Gene3D" id="3.10.620.30">
    <property type="match status" value="1"/>
</dbReference>
<dbReference type="InterPro" id="IPR024544">
    <property type="entry name" value="DUF3858"/>
</dbReference>
<protein>
    <recommendedName>
        <fullName evidence="5">DUF3857 domain-containing protein</fullName>
    </recommendedName>
</protein>
<dbReference type="InterPro" id="IPR038765">
    <property type="entry name" value="Papain-like_cys_pep_sf"/>
</dbReference>
<dbReference type="InterPro" id="IPR024618">
    <property type="entry name" value="DUF3857"/>
</dbReference>
<dbReference type="Pfam" id="PF12970">
    <property type="entry name" value="DUF3858"/>
    <property type="match status" value="1"/>
</dbReference>
<dbReference type="AlphaFoldDB" id="A0A1I3L573"/>
<evidence type="ECO:0000259" key="1">
    <source>
        <dbReference type="Pfam" id="PF12969"/>
    </source>
</evidence>
<proteinExistence type="predicted"/>
<gene>
    <name evidence="3" type="ORF">SAMN05443431_102243</name>
</gene>
<evidence type="ECO:0008006" key="5">
    <source>
        <dbReference type="Google" id="ProtNLM"/>
    </source>
</evidence>
<dbReference type="Gene3D" id="2.60.120.1130">
    <property type="match status" value="1"/>
</dbReference>
<dbReference type="Proteomes" id="UP000199559">
    <property type="component" value="Unassembled WGS sequence"/>
</dbReference>
<evidence type="ECO:0000313" key="3">
    <source>
        <dbReference type="EMBL" id="SFI79877.1"/>
    </source>
</evidence>
<dbReference type="RefSeq" id="WP_090838331.1">
    <property type="nucleotide sequence ID" value="NZ_FORM01000002.1"/>
</dbReference>
<dbReference type="Pfam" id="PF12969">
    <property type="entry name" value="DUF3857"/>
    <property type="match status" value="1"/>
</dbReference>